<reference evidence="3" key="1">
    <citation type="submission" date="2023-06" db="EMBL/GenBank/DDBJ databases">
        <title>Genome-scale phylogeny and comparative genomics of the fungal order Sordariales.</title>
        <authorList>
            <consortium name="Lawrence Berkeley National Laboratory"/>
            <person name="Hensen N."/>
            <person name="Bonometti L."/>
            <person name="Westerberg I."/>
            <person name="Brannstrom I.O."/>
            <person name="Guillou S."/>
            <person name="Cros-Aarteil S."/>
            <person name="Calhoun S."/>
            <person name="Haridas S."/>
            <person name="Kuo A."/>
            <person name="Mondo S."/>
            <person name="Pangilinan J."/>
            <person name="Riley R."/>
            <person name="LaButti K."/>
            <person name="Andreopoulos B."/>
            <person name="Lipzen A."/>
            <person name="Chen C."/>
            <person name="Yanf M."/>
            <person name="Daum C."/>
            <person name="Ng V."/>
            <person name="Clum A."/>
            <person name="Steindorff A."/>
            <person name="Ohm R."/>
            <person name="Martin F."/>
            <person name="Silar P."/>
            <person name="Natvig D."/>
            <person name="Lalanne C."/>
            <person name="Gautier V."/>
            <person name="Ament-velasquez S.L."/>
            <person name="Kruys A."/>
            <person name="Hutchinson M.I."/>
            <person name="Powell A.J."/>
            <person name="Barry K."/>
            <person name="Miller A.N."/>
            <person name="Grigoriev I.V."/>
            <person name="Debuchy R."/>
            <person name="Gladieux P."/>
            <person name="Thoren M.H."/>
            <person name="Johannesson H."/>
        </authorList>
    </citation>
    <scope>NUCLEOTIDE SEQUENCE</scope>
    <source>
        <strain evidence="3">SMH3187-1</strain>
    </source>
</reference>
<keyword evidence="4" id="KW-1185">Reference proteome</keyword>
<sequence>MSSQLPVPSRAALTALRGVLLGTSCGIALITEDRRRRINRALTVIENGERIRSARGYRAGGELQIAQRERDAFSDNMPLADYLQEGDQHTDHLRRAKKRLSTSLRDETSELTPHVLARDGSLDHGALEARVQEHTSSAPSRRPDAEKSAASARRISPISRTELRASGRSVDRDRLLSDEAFKTMLLQDDSQTSLQITRHTAEPHNHASADHLTPGSQQKPVPFIPPLPGLATTHLGAGTWPSTKADANKPWVATDDENEMIMASLRDACRDRDIKALARAVQSSHGAFQNTKEWVETYALLCRTYMEMGRIGDALEVFHSVNVLHFVHRSQELVSAGSVAEQIALFEPLTLAELSLAETKFHPPRSPEHLKHLRGALECYLAIPRAMQQDARLYGVGRTLLFAMMEVDMFLKVRVVFRRATEHVIDDPDGFTAQFLAKLLEKHRHRLAISTFLDFFPRLSPARESIQAIGDTLVQCVEEAHNWRASAVMKTLFRMLPPVYKIKTEWVAKLFLADWASHRDFDITEDLFESLTTSHLEDRSKEDERRKLEDVVLHPDCIYRIMIEIALQAGEAAKAEKYLDAGAAYKPDIATDVQLLGIFARDCAKRGDWAEVRRMFETMKVDGPTSTAAYGKAFVPVAKIYAREHSTRETEAFVRSYLDELKVPMSPFLVTFMAKQYALVRDFSGVAEWLEYCSRDGFSVDAAFTNAILVACRREGNMPFRELRTLFRKLRSLSPEYVDAHTERIMANAALADPQERGKLATGRLLSLRVTPNLRPVQGLCARDHDVVLSMQEAIVTHHPGRAIRVYKQAMRLGMPPSNRALHLAVQAAWDMPVPGRDTRVMDLLQFARRYGQDINYVTNYIISLRLKEMEYEGERQDKYQKAKSVLELFEKKGISLADVSFNRAANLCLKAGHLMGAILFAHKAVEVRTGAQPCYNMHNFRILLSAYVELVDVERIRDVIAKVVLADYAEQTGCLKTLKNASRRVLKVELPRASDEQRKEARDIIRNGVLKIVEARERLRANVEEMQSKALDIMRRAAIDAGCPPVDFDTIPWLGGRKGKGAEGGEQEPEVADHDVDYNDYLERLESSGTSTAGHG</sequence>
<name>A0AA40KA65_9PEZI</name>
<dbReference type="EMBL" id="JAUKUD010000002">
    <property type="protein sequence ID" value="KAK0751067.1"/>
    <property type="molecule type" value="Genomic_DNA"/>
</dbReference>
<gene>
    <name evidence="3" type="ORF">B0T18DRAFT_401665</name>
</gene>
<accession>A0AA40KA65</accession>
<dbReference type="Proteomes" id="UP001172155">
    <property type="component" value="Unassembled WGS sequence"/>
</dbReference>
<organism evidence="3 4">
    <name type="scientific">Schizothecium vesticola</name>
    <dbReference type="NCBI Taxonomy" id="314040"/>
    <lineage>
        <taxon>Eukaryota</taxon>
        <taxon>Fungi</taxon>
        <taxon>Dikarya</taxon>
        <taxon>Ascomycota</taxon>
        <taxon>Pezizomycotina</taxon>
        <taxon>Sordariomycetes</taxon>
        <taxon>Sordariomycetidae</taxon>
        <taxon>Sordariales</taxon>
        <taxon>Schizotheciaceae</taxon>
        <taxon>Schizothecium</taxon>
    </lineage>
</organism>
<proteinExistence type="predicted"/>
<keyword evidence="1" id="KW-0175">Coiled coil</keyword>
<feature type="compositionally biased region" description="Low complexity" evidence="2">
    <location>
        <begin position="148"/>
        <end position="160"/>
    </location>
</feature>
<evidence type="ECO:0000313" key="3">
    <source>
        <dbReference type="EMBL" id="KAK0751067.1"/>
    </source>
</evidence>
<protein>
    <recommendedName>
        <fullName evidence="5">Pentatricopeptide repeat protein</fullName>
    </recommendedName>
</protein>
<dbReference type="AlphaFoldDB" id="A0AA40KA65"/>
<feature type="coiled-coil region" evidence="1">
    <location>
        <begin position="1010"/>
        <end position="1037"/>
    </location>
</feature>
<evidence type="ECO:0000256" key="1">
    <source>
        <dbReference type="SAM" id="Coils"/>
    </source>
</evidence>
<evidence type="ECO:0008006" key="5">
    <source>
        <dbReference type="Google" id="ProtNLM"/>
    </source>
</evidence>
<feature type="region of interest" description="Disordered" evidence="2">
    <location>
        <begin position="130"/>
        <end position="166"/>
    </location>
</feature>
<dbReference type="Gene3D" id="1.25.40.10">
    <property type="entry name" value="Tetratricopeptide repeat domain"/>
    <property type="match status" value="2"/>
</dbReference>
<comment type="caution">
    <text evidence="3">The sequence shown here is derived from an EMBL/GenBank/DDBJ whole genome shotgun (WGS) entry which is preliminary data.</text>
</comment>
<evidence type="ECO:0000256" key="2">
    <source>
        <dbReference type="SAM" id="MobiDB-lite"/>
    </source>
</evidence>
<evidence type="ECO:0000313" key="4">
    <source>
        <dbReference type="Proteomes" id="UP001172155"/>
    </source>
</evidence>
<dbReference type="InterPro" id="IPR011990">
    <property type="entry name" value="TPR-like_helical_dom_sf"/>
</dbReference>